<name>A0A5E4M6A1_9HEMI</name>
<protein>
    <submittedName>
        <fullName evidence="1">Uncharacterized protein</fullName>
    </submittedName>
</protein>
<keyword evidence="2" id="KW-1185">Reference proteome</keyword>
<dbReference type="EMBL" id="CABPRJ010000476">
    <property type="protein sequence ID" value="VVC27680.1"/>
    <property type="molecule type" value="Genomic_DNA"/>
</dbReference>
<reference evidence="1 2" key="1">
    <citation type="submission" date="2019-08" db="EMBL/GenBank/DDBJ databases">
        <authorList>
            <person name="Alioto T."/>
            <person name="Alioto T."/>
            <person name="Gomez Garrido J."/>
        </authorList>
    </citation>
    <scope>NUCLEOTIDE SEQUENCE [LARGE SCALE GENOMIC DNA]</scope>
</reference>
<sequence>MVQSQIIKPYLRTMRSFDLDSDNNVEIKPHRETCLQETLPTRNTGRRPGSNKLVHNAKTSLAAVTMITKETFREPTPVNHVDINLVVMPVMGIKLTGELSDTSLCPDYNACTISLVW</sequence>
<gene>
    <name evidence="1" type="ORF">CINCED_3A011868</name>
</gene>
<evidence type="ECO:0000313" key="1">
    <source>
        <dbReference type="EMBL" id="VVC27680.1"/>
    </source>
</evidence>
<organism evidence="1 2">
    <name type="scientific">Cinara cedri</name>
    <dbReference type="NCBI Taxonomy" id="506608"/>
    <lineage>
        <taxon>Eukaryota</taxon>
        <taxon>Metazoa</taxon>
        <taxon>Ecdysozoa</taxon>
        <taxon>Arthropoda</taxon>
        <taxon>Hexapoda</taxon>
        <taxon>Insecta</taxon>
        <taxon>Pterygota</taxon>
        <taxon>Neoptera</taxon>
        <taxon>Paraneoptera</taxon>
        <taxon>Hemiptera</taxon>
        <taxon>Sternorrhyncha</taxon>
        <taxon>Aphidomorpha</taxon>
        <taxon>Aphidoidea</taxon>
        <taxon>Aphididae</taxon>
        <taxon>Lachninae</taxon>
        <taxon>Cinara</taxon>
    </lineage>
</organism>
<proteinExistence type="predicted"/>
<accession>A0A5E4M6A1</accession>
<dbReference type="Proteomes" id="UP000325440">
    <property type="component" value="Unassembled WGS sequence"/>
</dbReference>
<evidence type="ECO:0000313" key="2">
    <source>
        <dbReference type="Proteomes" id="UP000325440"/>
    </source>
</evidence>
<dbReference type="AlphaFoldDB" id="A0A5E4M6A1"/>